<name>A0A0C2WG65_AMAMK</name>
<accession>A0A0C2WG65</accession>
<dbReference type="InParanoid" id="A0A0C2WG65"/>
<dbReference type="HOGENOM" id="CLU_3105864_0_0_1"/>
<organism evidence="1 2">
    <name type="scientific">Amanita muscaria (strain Koide BX008)</name>
    <dbReference type="NCBI Taxonomy" id="946122"/>
    <lineage>
        <taxon>Eukaryota</taxon>
        <taxon>Fungi</taxon>
        <taxon>Dikarya</taxon>
        <taxon>Basidiomycota</taxon>
        <taxon>Agaricomycotina</taxon>
        <taxon>Agaricomycetes</taxon>
        <taxon>Agaricomycetidae</taxon>
        <taxon>Agaricales</taxon>
        <taxon>Pluteineae</taxon>
        <taxon>Amanitaceae</taxon>
        <taxon>Amanita</taxon>
    </lineage>
</organism>
<evidence type="ECO:0000313" key="1">
    <source>
        <dbReference type="EMBL" id="KIL55596.1"/>
    </source>
</evidence>
<sequence>MQGDIKRPQVFQAQYATGQKVVRQLEAEQPAQGSHHVPVGAAYSSLERVVS</sequence>
<keyword evidence="2" id="KW-1185">Reference proteome</keyword>
<dbReference type="Proteomes" id="UP000054549">
    <property type="component" value="Unassembled WGS sequence"/>
</dbReference>
<gene>
    <name evidence="1" type="ORF">M378DRAFT_173511</name>
</gene>
<dbReference type="EMBL" id="KN818495">
    <property type="protein sequence ID" value="KIL55596.1"/>
    <property type="molecule type" value="Genomic_DNA"/>
</dbReference>
<reference evidence="1 2" key="1">
    <citation type="submission" date="2014-04" db="EMBL/GenBank/DDBJ databases">
        <title>Evolutionary Origins and Diversification of the Mycorrhizal Mutualists.</title>
        <authorList>
            <consortium name="DOE Joint Genome Institute"/>
            <consortium name="Mycorrhizal Genomics Consortium"/>
            <person name="Kohler A."/>
            <person name="Kuo A."/>
            <person name="Nagy L.G."/>
            <person name="Floudas D."/>
            <person name="Copeland A."/>
            <person name="Barry K.W."/>
            <person name="Cichocki N."/>
            <person name="Veneault-Fourrey C."/>
            <person name="LaButti K."/>
            <person name="Lindquist E.A."/>
            <person name="Lipzen A."/>
            <person name="Lundell T."/>
            <person name="Morin E."/>
            <person name="Murat C."/>
            <person name="Riley R."/>
            <person name="Ohm R."/>
            <person name="Sun H."/>
            <person name="Tunlid A."/>
            <person name="Henrissat B."/>
            <person name="Grigoriev I.V."/>
            <person name="Hibbett D.S."/>
            <person name="Martin F."/>
        </authorList>
    </citation>
    <scope>NUCLEOTIDE SEQUENCE [LARGE SCALE GENOMIC DNA]</scope>
    <source>
        <strain evidence="1 2">Koide BX008</strain>
    </source>
</reference>
<protein>
    <submittedName>
        <fullName evidence="1">Uncharacterized protein</fullName>
    </submittedName>
</protein>
<dbReference type="AlphaFoldDB" id="A0A0C2WG65"/>
<proteinExistence type="predicted"/>
<evidence type="ECO:0000313" key="2">
    <source>
        <dbReference type="Proteomes" id="UP000054549"/>
    </source>
</evidence>